<evidence type="ECO:0000313" key="2">
    <source>
        <dbReference type="Proteomes" id="UP000076532"/>
    </source>
</evidence>
<feature type="non-terminal residue" evidence="1">
    <location>
        <position position="86"/>
    </location>
</feature>
<name>A0A166LDS1_9AGAM</name>
<protein>
    <submittedName>
        <fullName evidence="1">Uncharacterized protein</fullName>
    </submittedName>
</protein>
<dbReference type="AlphaFoldDB" id="A0A166LDS1"/>
<dbReference type="EMBL" id="KV417536">
    <property type="protein sequence ID" value="KZP22845.1"/>
    <property type="molecule type" value="Genomic_DNA"/>
</dbReference>
<reference evidence="1 2" key="1">
    <citation type="journal article" date="2016" name="Mol. Biol. Evol.">
        <title>Comparative Genomics of Early-Diverging Mushroom-Forming Fungi Provides Insights into the Origins of Lignocellulose Decay Capabilities.</title>
        <authorList>
            <person name="Nagy L.G."/>
            <person name="Riley R."/>
            <person name="Tritt A."/>
            <person name="Adam C."/>
            <person name="Daum C."/>
            <person name="Floudas D."/>
            <person name="Sun H."/>
            <person name="Yadav J.S."/>
            <person name="Pangilinan J."/>
            <person name="Larsson K.H."/>
            <person name="Matsuura K."/>
            <person name="Barry K."/>
            <person name="Labutti K."/>
            <person name="Kuo R."/>
            <person name="Ohm R.A."/>
            <person name="Bhattacharya S.S."/>
            <person name="Shirouzu T."/>
            <person name="Yoshinaga Y."/>
            <person name="Martin F.M."/>
            <person name="Grigoriev I.V."/>
            <person name="Hibbett D.S."/>
        </authorList>
    </citation>
    <scope>NUCLEOTIDE SEQUENCE [LARGE SCALE GENOMIC DNA]</scope>
    <source>
        <strain evidence="1 2">CBS 109695</strain>
    </source>
</reference>
<sequence length="86" mass="9901">MAHATFLDLKAVKLDKVSWFTSPEYIVDIAKRTQTHSPRLRLARRELLARLPSLLPHTRTTKCHIHWSRARHLLSRDLAVAGLPGR</sequence>
<proteinExistence type="predicted"/>
<accession>A0A166LDS1</accession>
<keyword evidence="2" id="KW-1185">Reference proteome</keyword>
<gene>
    <name evidence="1" type="ORF">FIBSPDRAFT_859054</name>
</gene>
<dbReference type="Proteomes" id="UP000076532">
    <property type="component" value="Unassembled WGS sequence"/>
</dbReference>
<organism evidence="1 2">
    <name type="scientific">Athelia psychrophila</name>
    <dbReference type="NCBI Taxonomy" id="1759441"/>
    <lineage>
        <taxon>Eukaryota</taxon>
        <taxon>Fungi</taxon>
        <taxon>Dikarya</taxon>
        <taxon>Basidiomycota</taxon>
        <taxon>Agaricomycotina</taxon>
        <taxon>Agaricomycetes</taxon>
        <taxon>Agaricomycetidae</taxon>
        <taxon>Atheliales</taxon>
        <taxon>Atheliaceae</taxon>
        <taxon>Athelia</taxon>
    </lineage>
</organism>
<evidence type="ECO:0000313" key="1">
    <source>
        <dbReference type="EMBL" id="KZP22845.1"/>
    </source>
</evidence>